<sequence>MSGNGGPAPDDRYVVISADCHGGGGILDYRPYLEKRYLDDFDAWARDYVNPYSDLEGDLGPRNWDSSRRLADLEADGIVAEVIYPNTVPPFYPNSSLVEQPPAPNSGDLDRRWAGLRAHNRWMADFCAAAPGRRAGIAQIMLHDVAAAVAEVRWAKENGLTGGVLLPGAPPGSGVPALYDPEYYEPLWAVCAELDLPVNHHAGSAAPPAGERAEDKVILLLEVTWWAHRAFSHLLVGGVFERHPGLRLILAEQGTAWIPEELARLDYFFDRMGTDRSGSQEAVWGQELVGRMSLRPSEYFARQVSIGASFIRGHELPAASRVGFDKIMWGSDYPHREGSHPFSREALRAAFAGVDPVDVERMLATNAAATYGFDLDALRPVADRVGPTVAQIAEPLKHASLPAEAEKCPALIGYGAPAS</sequence>
<evidence type="ECO:0000313" key="3">
    <source>
        <dbReference type="EMBL" id="ADP79681.1"/>
    </source>
</evidence>
<dbReference type="Pfam" id="PF04909">
    <property type="entry name" value="Amidohydro_2"/>
    <property type="match status" value="1"/>
</dbReference>
<keyword evidence="1" id="KW-0456">Lyase</keyword>
<dbReference type="AlphaFoldDB" id="E3J8U8"/>
<name>E3J8U8_PSEI1</name>
<dbReference type="EMBL" id="CP002299">
    <property type="protein sequence ID" value="ADP79681.1"/>
    <property type="molecule type" value="Genomic_DNA"/>
</dbReference>
<accession>E3J8U8</accession>
<dbReference type="KEGG" id="fri:FraEuI1c_1623"/>
<dbReference type="PANTHER" id="PTHR21240:SF28">
    <property type="entry name" value="ISO-OROTATE DECARBOXYLASE (EUROFUNG)"/>
    <property type="match status" value="1"/>
</dbReference>
<evidence type="ECO:0000256" key="1">
    <source>
        <dbReference type="ARBA" id="ARBA00023239"/>
    </source>
</evidence>
<dbReference type="SUPFAM" id="SSF51556">
    <property type="entry name" value="Metallo-dependent hydrolases"/>
    <property type="match status" value="1"/>
</dbReference>
<proteinExistence type="predicted"/>
<evidence type="ECO:0000259" key="2">
    <source>
        <dbReference type="Pfam" id="PF04909"/>
    </source>
</evidence>
<dbReference type="HOGENOM" id="CLU_039329_0_0_11"/>
<dbReference type="InParanoid" id="E3J8U8"/>
<feature type="domain" description="Amidohydrolase-related" evidence="2">
    <location>
        <begin position="117"/>
        <end position="373"/>
    </location>
</feature>
<evidence type="ECO:0000313" key="4">
    <source>
        <dbReference type="Proteomes" id="UP000002484"/>
    </source>
</evidence>
<dbReference type="Proteomes" id="UP000002484">
    <property type="component" value="Chromosome"/>
</dbReference>
<dbReference type="PANTHER" id="PTHR21240">
    <property type="entry name" value="2-AMINO-3-CARBOXYLMUCONATE-6-SEMIALDEHYDE DECARBOXYLASE"/>
    <property type="match status" value="1"/>
</dbReference>
<protein>
    <submittedName>
        <fullName evidence="3">Amidohydrolase 2</fullName>
    </submittedName>
</protein>
<keyword evidence="4" id="KW-1185">Reference proteome</keyword>
<dbReference type="Gene3D" id="3.20.20.140">
    <property type="entry name" value="Metal-dependent hydrolases"/>
    <property type="match status" value="1"/>
</dbReference>
<dbReference type="OrthoDB" id="8673349at2"/>
<dbReference type="GO" id="GO:0016787">
    <property type="term" value="F:hydrolase activity"/>
    <property type="evidence" value="ECO:0007669"/>
    <property type="project" value="UniProtKB-KW"/>
</dbReference>
<dbReference type="InterPro" id="IPR032465">
    <property type="entry name" value="ACMSD"/>
</dbReference>
<gene>
    <name evidence="3" type="ordered locus">FraEuI1c_1623</name>
</gene>
<dbReference type="eggNOG" id="COG2159">
    <property type="taxonomic scope" value="Bacteria"/>
</dbReference>
<reference evidence="3 4" key="1">
    <citation type="submission" date="2010-10" db="EMBL/GenBank/DDBJ databases">
        <title>Complete sequence of Frankia sp. EuI1c.</title>
        <authorList>
            <consortium name="US DOE Joint Genome Institute"/>
            <person name="Lucas S."/>
            <person name="Copeland A."/>
            <person name="Lapidus A."/>
            <person name="Cheng J.-F."/>
            <person name="Bruce D."/>
            <person name="Goodwin L."/>
            <person name="Pitluck S."/>
            <person name="Chertkov O."/>
            <person name="Detter J.C."/>
            <person name="Han C."/>
            <person name="Tapia R."/>
            <person name="Land M."/>
            <person name="Hauser L."/>
            <person name="Jeffries C."/>
            <person name="Kyrpides N."/>
            <person name="Ivanova N."/>
            <person name="Mikhailova N."/>
            <person name="Beauchemin N."/>
            <person name="Sen A."/>
            <person name="Sur S.A."/>
            <person name="Gtari M."/>
            <person name="Wall L."/>
            <person name="Tisa L."/>
            <person name="Woyke T."/>
        </authorList>
    </citation>
    <scope>NUCLEOTIDE SEQUENCE [LARGE SCALE GENOMIC DNA]</scope>
    <source>
        <strain evidence="4">DSM 45817 / CECT 9037 / EuI1c</strain>
    </source>
</reference>
<dbReference type="GO" id="GO:0005737">
    <property type="term" value="C:cytoplasm"/>
    <property type="evidence" value="ECO:0007669"/>
    <property type="project" value="TreeGrafter"/>
</dbReference>
<dbReference type="GO" id="GO:0016831">
    <property type="term" value="F:carboxy-lyase activity"/>
    <property type="evidence" value="ECO:0007669"/>
    <property type="project" value="InterPro"/>
</dbReference>
<dbReference type="STRING" id="298654.FraEuI1c_1623"/>
<keyword evidence="3" id="KW-0378">Hydrolase</keyword>
<dbReference type="InterPro" id="IPR032466">
    <property type="entry name" value="Metal_Hydrolase"/>
</dbReference>
<dbReference type="GO" id="GO:0019748">
    <property type="term" value="P:secondary metabolic process"/>
    <property type="evidence" value="ECO:0007669"/>
    <property type="project" value="TreeGrafter"/>
</dbReference>
<dbReference type="InterPro" id="IPR006680">
    <property type="entry name" value="Amidohydro-rel"/>
</dbReference>
<organism evidence="3 4">
    <name type="scientific">Pseudofrankia inefficax (strain DSM 45817 / CECT 9037 / DDB 130130 / EuI1c)</name>
    <name type="common">Frankia inefficax</name>
    <dbReference type="NCBI Taxonomy" id="298654"/>
    <lineage>
        <taxon>Bacteria</taxon>
        <taxon>Bacillati</taxon>
        <taxon>Actinomycetota</taxon>
        <taxon>Actinomycetes</taxon>
        <taxon>Frankiales</taxon>
        <taxon>Frankiaceae</taxon>
        <taxon>Pseudofrankia</taxon>
    </lineage>
</organism>
<dbReference type="RefSeq" id="WP_013422800.1">
    <property type="nucleotide sequence ID" value="NC_014666.1"/>
</dbReference>